<name>A0AAW1P7P2_9CHLO</name>
<sequence length="448" mass="50447">MSSQSDSYTALFEGTTIPESFKKEYPSTEHIDAVPLEVLLGSPGTKASDVYLVKKRAEKALQTGEQGPAQHASSTPALSASEVQQLCQRLQNGEQLQLVELRPLARTLSSNLNAGSGDLKLKMQPRSFLHFRHLLPHPAAPRPWLRPICCRWPWRALQLQMMLPGLADRIRTCVSSRLQYCYAFRRIDFEADISLRLEPEQSFALRLLFALAGGGSRVEMHLKSIAEFLYWLRKQEGCELLLGSLTIYDVVAYADRWLKAESVELAMIHLILDEEHLQLPADLCAMSMPFIMFSSWCIELAESDQKEEFADIQLEVPRNFVPRQHGTFTSHEQMLEHGNSCTFTEEDAIAWRGPGSENLDDWWILFKVISGKRRSAPRTSPRFSPDLNKLLFQGQSKKKDKLGSSTSLADIEAEAEKHFQDLGAAYSSIFVFVTDACVPAEVADVAEL</sequence>
<evidence type="ECO:0000313" key="1">
    <source>
        <dbReference type="EMBL" id="KAK9803993.1"/>
    </source>
</evidence>
<gene>
    <name evidence="1" type="ORF">WJX72_011178</name>
</gene>
<comment type="caution">
    <text evidence="1">The sequence shown here is derived from an EMBL/GenBank/DDBJ whole genome shotgun (WGS) entry which is preliminary data.</text>
</comment>
<dbReference type="AlphaFoldDB" id="A0AAW1P7P2"/>
<reference evidence="1 2" key="1">
    <citation type="journal article" date="2024" name="Nat. Commun.">
        <title>Phylogenomics reveals the evolutionary origins of lichenization in chlorophyte algae.</title>
        <authorList>
            <person name="Puginier C."/>
            <person name="Libourel C."/>
            <person name="Otte J."/>
            <person name="Skaloud P."/>
            <person name="Haon M."/>
            <person name="Grisel S."/>
            <person name="Petersen M."/>
            <person name="Berrin J.G."/>
            <person name="Delaux P.M."/>
            <person name="Dal Grande F."/>
            <person name="Keller J."/>
        </authorList>
    </citation>
    <scope>NUCLEOTIDE SEQUENCE [LARGE SCALE GENOMIC DNA]</scope>
    <source>
        <strain evidence="1 2">SAG 2043</strain>
    </source>
</reference>
<dbReference type="Proteomes" id="UP001489004">
    <property type="component" value="Unassembled WGS sequence"/>
</dbReference>
<evidence type="ECO:0000313" key="2">
    <source>
        <dbReference type="Proteomes" id="UP001489004"/>
    </source>
</evidence>
<proteinExistence type="predicted"/>
<organism evidence="1 2">
    <name type="scientific">[Myrmecia] bisecta</name>
    <dbReference type="NCBI Taxonomy" id="41462"/>
    <lineage>
        <taxon>Eukaryota</taxon>
        <taxon>Viridiplantae</taxon>
        <taxon>Chlorophyta</taxon>
        <taxon>core chlorophytes</taxon>
        <taxon>Trebouxiophyceae</taxon>
        <taxon>Trebouxiales</taxon>
        <taxon>Trebouxiaceae</taxon>
        <taxon>Myrmecia</taxon>
    </lineage>
</organism>
<accession>A0AAW1P7P2</accession>
<keyword evidence="2" id="KW-1185">Reference proteome</keyword>
<protein>
    <submittedName>
        <fullName evidence="1">Uncharacterized protein</fullName>
    </submittedName>
</protein>
<dbReference type="EMBL" id="JALJOR010000019">
    <property type="protein sequence ID" value="KAK9803993.1"/>
    <property type="molecule type" value="Genomic_DNA"/>
</dbReference>